<protein>
    <submittedName>
        <fullName evidence="3">WPP domain-associated protein</fullName>
    </submittedName>
</protein>
<dbReference type="Proteomes" id="UP000797356">
    <property type="component" value="Chromosome 2"/>
</dbReference>
<feature type="compositionally biased region" description="Polar residues" evidence="2">
    <location>
        <begin position="357"/>
        <end position="375"/>
    </location>
</feature>
<name>A0A8K0MXV2_COCNU</name>
<evidence type="ECO:0000256" key="1">
    <source>
        <dbReference type="SAM" id="Coils"/>
    </source>
</evidence>
<feature type="coiled-coil region" evidence="1">
    <location>
        <begin position="273"/>
        <end position="300"/>
    </location>
</feature>
<gene>
    <name evidence="3" type="ORF">COCNU_02G018350</name>
</gene>
<accession>A0A8K0MXV2</accession>
<dbReference type="PANTHER" id="PTHR33883">
    <property type="entry name" value="WPP DOMAIN-ASSOCIATED PROTEIN"/>
    <property type="match status" value="1"/>
</dbReference>
<dbReference type="InterPro" id="IPR037490">
    <property type="entry name" value="WAP"/>
</dbReference>
<keyword evidence="1" id="KW-0175">Coiled coil</keyword>
<dbReference type="EMBL" id="CM017873">
    <property type="protein sequence ID" value="KAG1331867.1"/>
    <property type="molecule type" value="Genomic_DNA"/>
</dbReference>
<comment type="caution">
    <text evidence="3">The sequence shown here is derived from an EMBL/GenBank/DDBJ whole genome shotgun (WGS) entry which is preliminary data.</text>
</comment>
<dbReference type="AlphaFoldDB" id="A0A8K0MXV2"/>
<evidence type="ECO:0000313" key="3">
    <source>
        <dbReference type="EMBL" id="KAG1331867.1"/>
    </source>
</evidence>
<reference evidence="3" key="1">
    <citation type="journal article" date="2017" name="Gigascience">
        <title>The genome draft of coconut (Cocos nucifera).</title>
        <authorList>
            <person name="Xiao Y."/>
            <person name="Xu P."/>
            <person name="Fan H."/>
            <person name="Baudouin L."/>
            <person name="Xia W."/>
            <person name="Bocs S."/>
            <person name="Xu J."/>
            <person name="Li Q."/>
            <person name="Guo A."/>
            <person name="Zhou L."/>
            <person name="Li J."/>
            <person name="Wu Y."/>
            <person name="Ma Z."/>
            <person name="Armero A."/>
            <person name="Issali A.E."/>
            <person name="Liu N."/>
            <person name="Peng M."/>
            <person name="Yang Y."/>
        </authorList>
    </citation>
    <scope>NUCLEOTIDE SEQUENCE</scope>
    <source>
        <tissue evidence="3">Spear leaf of Hainan Tall coconut</tissue>
    </source>
</reference>
<proteinExistence type="predicted"/>
<dbReference type="PANTHER" id="PTHR33883:SF10">
    <property type="entry name" value="WPP DOMAIN-ASSOCIATED PROTEIN"/>
    <property type="match status" value="1"/>
</dbReference>
<dbReference type="OrthoDB" id="619142at2759"/>
<feature type="region of interest" description="Disordered" evidence="2">
    <location>
        <begin position="352"/>
        <end position="375"/>
    </location>
</feature>
<keyword evidence="4" id="KW-1185">Reference proteome</keyword>
<feature type="coiled-coil region" evidence="1">
    <location>
        <begin position="160"/>
        <end position="187"/>
    </location>
</feature>
<reference evidence="3" key="2">
    <citation type="submission" date="2019-07" db="EMBL/GenBank/DDBJ databases">
        <authorList>
            <person name="Yang Y."/>
            <person name="Bocs S."/>
            <person name="Baudouin L."/>
        </authorList>
    </citation>
    <scope>NUCLEOTIDE SEQUENCE</scope>
    <source>
        <tissue evidence="3">Spear leaf of Hainan Tall coconut</tissue>
    </source>
</reference>
<evidence type="ECO:0000256" key="2">
    <source>
        <dbReference type="SAM" id="MobiDB-lite"/>
    </source>
</evidence>
<feature type="coiled-coil region" evidence="1">
    <location>
        <begin position="690"/>
        <end position="738"/>
    </location>
</feature>
<sequence>MLYVSVENSEVLNAGSLLSVDDSVILSCNHNGSDTVGNDSAVYEKFLLDDLDSYMNDINSRLTVSRMVSDSVIRGMVNAVVEEASEKIASKEAEITVLNERSRHYESAVAEGKRLDSPMMMPEASITIRSSQRRKSELHQRSLNGEVDCDYYIKNFGSLEVAAEEHLQRLKEELRDVRSMISFEKINCCSKDLKLCSIQEKTMEKLHVVDGYADDLEVILAALCEQANSTCFSLKALLSEREKNWEQEIQREVSNLIIQGFGRELQDEFETRLSKKRSLADTLNKNLQKMVNELSTIHQELDAIAMPLFGSDFVPLISHYGLEGSEEWNTLKRKDHLSWKVLGNHHLAHTSHCEESGNISEKSGGSVQPTQTDSPQLKCMTKDDLIAYYKTEMTKMKRQHDSALQEKTEELFSLKREFLREKGSNPSHFRKDKEFELLRKKVVEFISKLNDIILEKDKLTIIHNDRDLLLGLKERMGTLFVENQRLQNLLEQKRKEVDCSEISNETNQTSHCSSIEAKFSEQVKKLKLDIVDIKLEAAIRDEIQKIILREWVGELINDMECLEMESKTTHDTYSIIYRKSIEDVISSMNHIIVKCYKEKNSIAAVVLEKEKVLCLEIEANNKLKQEIASLSTLMKEKEKFALQTESKLMQQKECFDLLCCEVNMLRDQVNKQDLYILESNKESDSVKGRLDETLQQIHQYKVEVAELNQKLKLVSGGLEEAEKQKNILQGIVEERQKMLALTISKEEEHKKGMESVIVSMTDLSKAVLDCECRMASNLETNLSRLKILSHQCGQLAQQAKFVKRKALWYKQGFERRCSDLQKAETEVDLLGDEVDALLRLLEKIYIALEHYSPVLQHYPGVNRIVITNPVEHLMSQCPKTTSETTLPRRKILLKQPTTSVFSST</sequence>
<organism evidence="3 4">
    <name type="scientific">Cocos nucifera</name>
    <name type="common">Coconut palm</name>
    <dbReference type="NCBI Taxonomy" id="13894"/>
    <lineage>
        <taxon>Eukaryota</taxon>
        <taxon>Viridiplantae</taxon>
        <taxon>Streptophyta</taxon>
        <taxon>Embryophyta</taxon>
        <taxon>Tracheophyta</taxon>
        <taxon>Spermatophyta</taxon>
        <taxon>Magnoliopsida</taxon>
        <taxon>Liliopsida</taxon>
        <taxon>Arecaceae</taxon>
        <taxon>Arecoideae</taxon>
        <taxon>Cocoseae</taxon>
        <taxon>Attaleinae</taxon>
        <taxon>Cocos</taxon>
    </lineage>
</organism>
<evidence type="ECO:0000313" key="4">
    <source>
        <dbReference type="Proteomes" id="UP000797356"/>
    </source>
</evidence>